<feature type="compositionally biased region" description="Basic and acidic residues" evidence="6">
    <location>
        <begin position="217"/>
        <end position="250"/>
    </location>
</feature>
<dbReference type="GO" id="GO:0005874">
    <property type="term" value="C:microtubule"/>
    <property type="evidence" value="ECO:0007669"/>
    <property type="project" value="UniProtKB-KW"/>
</dbReference>
<name>A0A8H7E2Z6_9EURO</name>
<keyword evidence="1" id="KW-0493">Microtubule</keyword>
<feature type="compositionally biased region" description="Acidic residues" evidence="6">
    <location>
        <begin position="490"/>
        <end position="502"/>
    </location>
</feature>
<dbReference type="GO" id="GO:0005524">
    <property type="term" value="F:ATP binding"/>
    <property type="evidence" value="ECO:0007669"/>
    <property type="project" value="UniProtKB-KW"/>
</dbReference>
<dbReference type="AlphaFoldDB" id="A0A8H7E2Z6"/>
<evidence type="ECO:0000256" key="2">
    <source>
        <dbReference type="ARBA" id="ARBA00022741"/>
    </source>
</evidence>
<organism evidence="7 8">
    <name type="scientific">Endocarpon pusillum</name>
    <dbReference type="NCBI Taxonomy" id="364733"/>
    <lineage>
        <taxon>Eukaryota</taxon>
        <taxon>Fungi</taxon>
        <taxon>Dikarya</taxon>
        <taxon>Ascomycota</taxon>
        <taxon>Pezizomycotina</taxon>
        <taxon>Eurotiomycetes</taxon>
        <taxon>Chaetothyriomycetidae</taxon>
        <taxon>Verrucariales</taxon>
        <taxon>Verrucariaceae</taxon>
        <taxon>Endocarpon</taxon>
    </lineage>
</organism>
<reference evidence="7" key="1">
    <citation type="submission" date="2020-02" db="EMBL/GenBank/DDBJ databases">
        <authorList>
            <person name="Palmer J.M."/>
        </authorList>
    </citation>
    <scope>NUCLEOTIDE SEQUENCE</scope>
    <source>
        <strain evidence="7">EPUS1.4</strain>
        <tissue evidence="7">Thallus</tissue>
    </source>
</reference>
<keyword evidence="8" id="KW-1185">Reference proteome</keyword>
<feature type="compositionally biased region" description="Basic and acidic residues" evidence="6">
    <location>
        <begin position="314"/>
        <end position="323"/>
    </location>
</feature>
<evidence type="ECO:0000256" key="6">
    <source>
        <dbReference type="SAM" id="MobiDB-lite"/>
    </source>
</evidence>
<feature type="compositionally biased region" description="Polar residues" evidence="6">
    <location>
        <begin position="282"/>
        <end position="293"/>
    </location>
</feature>
<evidence type="ECO:0000313" key="8">
    <source>
        <dbReference type="Proteomes" id="UP000606974"/>
    </source>
</evidence>
<keyword evidence="5" id="KW-0505">Motor protein</keyword>
<feature type="region of interest" description="Disordered" evidence="6">
    <location>
        <begin position="217"/>
        <end position="263"/>
    </location>
</feature>
<accession>A0A8H7E2Z6</accession>
<evidence type="ECO:0000256" key="1">
    <source>
        <dbReference type="ARBA" id="ARBA00022701"/>
    </source>
</evidence>
<evidence type="ECO:0000313" key="7">
    <source>
        <dbReference type="EMBL" id="KAF7507492.1"/>
    </source>
</evidence>
<evidence type="ECO:0000256" key="5">
    <source>
        <dbReference type="ARBA" id="ARBA00023175"/>
    </source>
</evidence>
<evidence type="ECO:0000256" key="4">
    <source>
        <dbReference type="ARBA" id="ARBA00023054"/>
    </source>
</evidence>
<sequence length="677" mass="74867">MFLICSPPSDLQLTVQRGQIIMGEKEDKEKAEKLAAAKKRVAQLQKAKKKAGGGAASGEKSTKQKSNDEELNLPAKQSTAEDAPIGPERLQHNQTEQDEDTLKHDQDEATLLDAIAAAQAAPSAPETVTSPDRVTTEEGYPDSSIGDVITSPKTRGSIHGRQPSLSIQSKMRSDSFRRTSAAGPLSPGATSGALPALAPDGETMNDIYRKQALRLEELERDNRRLEKEAKDGEARWRRSEEELEELREASGEASALKTRAQKAEEAQSVIAELKAEIATLHRQAQQRGHSHSISKPIRSPSMPSTGGFTGSPDSLRRELESKDSTIADMELEISRLRSELSTKTSSCETHGSQISALQETLASTQNKLRNVEGELADSKKALTRASEKAVKEGVEKTSSAVKIKNLERELTHVSAARDEIVKKAENLEKKIETMNKLHREAEARNASKLSVAESQGREAGILKARLAAAENENLKLREDRDRRKKREVSGADDEGLDELEDEERVRLERRVRELEGEIFDLKRGVWRERRQEMQPNPEPVGDGAAKKDDTSEFDEVDLSGNVPINQIRNTTAHTSQPKHSSFSTVVSSGLAAFRGSPEQTNRPRENSLLQELDDDADFDEEAFAIAQREEEARKMVEHVREVKRKLRDWEGWRLDLVDARRSAAGTLGAGLGEIFEV</sequence>
<comment type="caution">
    <text evidence="7">The sequence shown here is derived from an EMBL/GenBank/DDBJ whole genome shotgun (WGS) entry which is preliminary data.</text>
</comment>
<dbReference type="PANTHER" id="PTHR37739:SF16">
    <property type="entry name" value="KINESIN-LIKE PROTEIN"/>
    <property type="match status" value="1"/>
</dbReference>
<evidence type="ECO:0000256" key="3">
    <source>
        <dbReference type="ARBA" id="ARBA00022840"/>
    </source>
</evidence>
<dbReference type="EMBL" id="JAACFV010000068">
    <property type="protein sequence ID" value="KAF7507492.1"/>
    <property type="molecule type" value="Genomic_DNA"/>
</dbReference>
<feature type="region of interest" description="Disordered" evidence="6">
    <location>
        <begin position="281"/>
        <end position="323"/>
    </location>
</feature>
<dbReference type="Proteomes" id="UP000606974">
    <property type="component" value="Unassembled WGS sequence"/>
</dbReference>
<dbReference type="InterPro" id="IPR044986">
    <property type="entry name" value="KIF15/KIN-12"/>
</dbReference>
<evidence type="ECO:0008006" key="9">
    <source>
        <dbReference type="Google" id="ProtNLM"/>
    </source>
</evidence>
<gene>
    <name evidence="7" type="ORF">GJ744_010423</name>
</gene>
<feature type="region of interest" description="Disordered" evidence="6">
    <location>
        <begin position="529"/>
        <end position="552"/>
    </location>
</feature>
<keyword evidence="2" id="KW-0547">Nucleotide-binding</keyword>
<feature type="region of interest" description="Disordered" evidence="6">
    <location>
        <begin position="479"/>
        <end position="503"/>
    </location>
</feature>
<dbReference type="PANTHER" id="PTHR37739">
    <property type="entry name" value="KINESIN-LIKE PROTEIN KIN-12D"/>
    <property type="match status" value="1"/>
</dbReference>
<feature type="region of interest" description="Disordered" evidence="6">
    <location>
        <begin position="25"/>
        <end position="202"/>
    </location>
</feature>
<keyword evidence="4" id="KW-0175">Coiled coil</keyword>
<feature type="compositionally biased region" description="Low complexity" evidence="6">
    <location>
        <begin position="109"/>
        <end position="127"/>
    </location>
</feature>
<dbReference type="OrthoDB" id="5413982at2759"/>
<keyword evidence="3" id="KW-0067">ATP-binding</keyword>
<feature type="compositionally biased region" description="Basic and acidic residues" evidence="6">
    <location>
        <begin position="25"/>
        <end position="35"/>
    </location>
</feature>
<proteinExistence type="predicted"/>
<protein>
    <recommendedName>
        <fullName evidence="9">M protein repeat protein</fullName>
    </recommendedName>
</protein>
<feature type="compositionally biased region" description="Basic residues" evidence="6">
    <location>
        <begin position="36"/>
        <end position="51"/>
    </location>
</feature>